<dbReference type="EMBL" id="JFKB01000001">
    <property type="protein sequence ID" value="OSQ50113.1"/>
    <property type="molecule type" value="Genomic_DNA"/>
</dbReference>
<evidence type="ECO:0000259" key="1">
    <source>
        <dbReference type="PROSITE" id="PS50914"/>
    </source>
</evidence>
<accession>A0A1Y2LHT1</accession>
<dbReference type="PANTHER" id="PTHR34606">
    <property type="entry name" value="BON DOMAIN-CONTAINING PROTEIN"/>
    <property type="match status" value="1"/>
</dbReference>
<dbReference type="PROSITE" id="PS50914">
    <property type="entry name" value="BON"/>
    <property type="match status" value="2"/>
</dbReference>
<dbReference type="Proteomes" id="UP000193396">
    <property type="component" value="Unassembled WGS sequence"/>
</dbReference>
<dbReference type="InterPro" id="IPR007055">
    <property type="entry name" value="BON_dom"/>
</dbReference>
<sequence length="221" mass="24026">MTSLSSVLRRITGRIVKVRHYCAQTGPTLAILASLAIFPLSGCTSLAIGAGATAGVAALQERGFGGAVSDTTITAEIWQKFLSEDENLFRQIEIEVLEGEVLLAGRVENTGDELKAVELTWQVGGVNRVINEVEVGTGPSLMDSASDLLITTRIKTALMFDTDIYAINYSIETIDGTVHIMGIAQNEHERDLVVAHARGTSYVRRVVSHVRMKDDPERQRT</sequence>
<feature type="domain" description="BON" evidence="1">
    <location>
        <begin position="146"/>
        <end position="214"/>
    </location>
</feature>
<dbReference type="OrthoDB" id="8479706at2"/>
<dbReference type="InterPro" id="IPR051686">
    <property type="entry name" value="Lipoprotein_DolP"/>
</dbReference>
<reference evidence="2 3" key="1">
    <citation type="submission" date="2014-03" db="EMBL/GenBank/DDBJ databases">
        <title>The draft genome sequence of Thalassospira alkalitolerans JCM 18968.</title>
        <authorList>
            <person name="Lai Q."/>
            <person name="Shao Z."/>
        </authorList>
    </citation>
    <scope>NUCLEOTIDE SEQUENCE [LARGE SCALE GENOMIC DNA]</scope>
    <source>
        <strain evidence="2 3">JCM 18968</strain>
    </source>
</reference>
<dbReference type="Pfam" id="PF04972">
    <property type="entry name" value="BON"/>
    <property type="match status" value="2"/>
</dbReference>
<comment type="caution">
    <text evidence="2">The sequence shown here is derived from an EMBL/GenBank/DDBJ whole genome shotgun (WGS) entry which is preliminary data.</text>
</comment>
<keyword evidence="3" id="KW-1185">Reference proteome</keyword>
<organism evidence="2 3">
    <name type="scientific">Thalassospira alkalitolerans</name>
    <dbReference type="NCBI Taxonomy" id="1293890"/>
    <lineage>
        <taxon>Bacteria</taxon>
        <taxon>Pseudomonadati</taxon>
        <taxon>Pseudomonadota</taxon>
        <taxon>Alphaproteobacteria</taxon>
        <taxon>Rhodospirillales</taxon>
        <taxon>Thalassospiraceae</taxon>
        <taxon>Thalassospira</taxon>
    </lineage>
</organism>
<feature type="domain" description="BON" evidence="1">
    <location>
        <begin position="69"/>
        <end position="137"/>
    </location>
</feature>
<proteinExistence type="predicted"/>
<dbReference type="RefSeq" id="WP_085614982.1">
    <property type="nucleotide sequence ID" value="NZ_JBLXAE010000002.1"/>
</dbReference>
<dbReference type="STRING" id="1293890.TALK_01060"/>
<evidence type="ECO:0000313" key="2">
    <source>
        <dbReference type="EMBL" id="OSQ50113.1"/>
    </source>
</evidence>
<dbReference type="PANTHER" id="PTHR34606:SF15">
    <property type="entry name" value="BON DOMAIN-CONTAINING PROTEIN"/>
    <property type="match status" value="1"/>
</dbReference>
<dbReference type="Gene3D" id="3.30.1340.30">
    <property type="match status" value="1"/>
</dbReference>
<evidence type="ECO:0000313" key="3">
    <source>
        <dbReference type="Proteomes" id="UP000193396"/>
    </source>
</evidence>
<dbReference type="AlphaFoldDB" id="A0A1Y2LHT1"/>
<name>A0A1Y2LHT1_9PROT</name>
<protein>
    <recommendedName>
        <fullName evidence="1">BON domain-containing protein</fullName>
    </recommendedName>
</protein>
<gene>
    <name evidence="2" type="ORF">TALK_01060</name>
</gene>